<evidence type="ECO:0000256" key="1">
    <source>
        <dbReference type="SAM" id="SignalP"/>
    </source>
</evidence>
<accession>A0ABV5RQR6</accession>
<comment type="caution">
    <text evidence="2">The sequence shown here is derived from an EMBL/GenBank/DDBJ whole genome shotgun (WGS) entry which is preliminary data.</text>
</comment>
<proteinExistence type="predicted"/>
<dbReference type="EMBL" id="JBHMBW010000002">
    <property type="protein sequence ID" value="MFB9621680.1"/>
    <property type="molecule type" value="Genomic_DNA"/>
</dbReference>
<name>A0ABV5RQR6_9ACTN</name>
<feature type="chain" id="PRO_5045848000" evidence="1">
    <location>
        <begin position="35"/>
        <end position="117"/>
    </location>
</feature>
<sequence>MPKTFKNLMAGLAISTALTGGVVAMGATTSAANAGTGTQLSAGTSVLTGVTRCGRWRRCGWGGRRGGWGWRRERPQTIRILIHNNNQNWNVNRNRFDDQRFRSFRNFRDRFFDDDDD</sequence>
<dbReference type="RefSeq" id="WP_344992404.1">
    <property type="nucleotide sequence ID" value="NZ_BAAAXV010000005.1"/>
</dbReference>
<feature type="signal peptide" evidence="1">
    <location>
        <begin position="1"/>
        <end position="34"/>
    </location>
</feature>
<evidence type="ECO:0000313" key="2">
    <source>
        <dbReference type="EMBL" id="MFB9621680.1"/>
    </source>
</evidence>
<keyword evidence="3" id="KW-1185">Reference proteome</keyword>
<organism evidence="2 3">
    <name type="scientific">Nonomuraea helvata</name>
    <dbReference type="NCBI Taxonomy" id="37484"/>
    <lineage>
        <taxon>Bacteria</taxon>
        <taxon>Bacillati</taxon>
        <taxon>Actinomycetota</taxon>
        <taxon>Actinomycetes</taxon>
        <taxon>Streptosporangiales</taxon>
        <taxon>Streptosporangiaceae</taxon>
        <taxon>Nonomuraea</taxon>
    </lineage>
</organism>
<evidence type="ECO:0000313" key="3">
    <source>
        <dbReference type="Proteomes" id="UP001589532"/>
    </source>
</evidence>
<reference evidence="2 3" key="1">
    <citation type="submission" date="2024-09" db="EMBL/GenBank/DDBJ databases">
        <authorList>
            <person name="Sun Q."/>
            <person name="Mori K."/>
        </authorList>
    </citation>
    <scope>NUCLEOTIDE SEQUENCE [LARGE SCALE GENOMIC DNA]</scope>
    <source>
        <strain evidence="2 3">JCM 3143</strain>
    </source>
</reference>
<dbReference type="Proteomes" id="UP001589532">
    <property type="component" value="Unassembled WGS sequence"/>
</dbReference>
<gene>
    <name evidence="2" type="ORF">ACFFSA_01170</name>
</gene>
<keyword evidence="1" id="KW-0732">Signal</keyword>
<protein>
    <submittedName>
        <fullName evidence="2">Uncharacterized protein</fullName>
    </submittedName>
</protein>